<dbReference type="PROSITE" id="PS51019">
    <property type="entry name" value="REELIN"/>
    <property type="match status" value="1"/>
</dbReference>
<feature type="transmembrane region" description="Helical" evidence="11">
    <location>
        <begin position="513"/>
        <end position="532"/>
    </location>
</feature>
<dbReference type="PROSITE" id="PS50836">
    <property type="entry name" value="DOMON"/>
    <property type="match status" value="1"/>
</dbReference>
<keyword evidence="10" id="KW-0325">Glycoprotein</keyword>
<dbReference type="Gene3D" id="2.60.40.4060">
    <property type="entry name" value="Reeler domain"/>
    <property type="match status" value="1"/>
</dbReference>
<keyword evidence="8" id="KW-0408">Iron</keyword>
<feature type="transmembrane region" description="Helical" evidence="11">
    <location>
        <begin position="372"/>
        <end position="395"/>
    </location>
</feature>
<keyword evidence="7 11" id="KW-1133">Transmembrane helix</keyword>
<dbReference type="CDD" id="cd08544">
    <property type="entry name" value="Reeler"/>
    <property type="match status" value="1"/>
</dbReference>
<comment type="caution">
    <text evidence="15">The sequence shown here is derived from an EMBL/GenBank/DDBJ whole genome shotgun (WGS) entry which is preliminary data.</text>
</comment>
<dbReference type="InterPro" id="IPR005018">
    <property type="entry name" value="DOMON_domain"/>
</dbReference>
<dbReference type="Pfam" id="PF03351">
    <property type="entry name" value="DOMON"/>
    <property type="match status" value="1"/>
</dbReference>
<evidence type="ECO:0000256" key="9">
    <source>
        <dbReference type="ARBA" id="ARBA00023136"/>
    </source>
</evidence>
<dbReference type="SMART" id="SM00665">
    <property type="entry name" value="B561"/>
    <property type="match status" value="1"/>
</dbReference>
<evidence type="ECO:0000256" key="1">
    <source>
        <dbReference type="ARBA" id="ARBA00001970"/>
    </source>
</evidence>
<dbReference type="EMBL" id="VSWD01000008">
    <property type="protein sequence ID" value="KAK3095349.1"/>
    <property type="molecule type" value="Genomic_DNA"/>
</dbReference>
<evidence type="ECO:0000256" key="5">
    <source>
        <dbReference type="ARBA" id="ARBA00022692"/>
    </source>
</evidence>
<comment type="subcellular location">
    <subcellularLocation>
        <location evidence="2">Membrane</location>
        <topology evidence="2">Multi-pass membrane protein</topology>
    </subcellularLocation>
</comment>
<feature type="domain" description="Reelin" evidence="14">
    <location>
        <begin position="17"/>
        <end position="183"/>
    </location>
</feature>
<dbReference type="PANTHER" id="PTHR45828:SF33">
    <property type="entry name" value="DOMON DOMAIN-CONTAINING PROTEIN"/>
    <property type="match status" value="1"/>
</dbReference>
<keyword evidence="9 11" id="KW-0472">Membrane</keyword>
<dbReference type="Pfam" id="PF03188">
    <property type="entry name" value="Cytochrom_B561"/>
    <property type="match status" value="1"/>
</dbReference>
<evidence type="ECO:0000256" key="2">
    <source>
        <dbReference type="ARBA" id="ARBA00004141"/>
    </source>
</evidence>
<evidence type="ECO:0008006" key="17">
    <source>
        <dbReference type="Google" id="ProtNLM"/>
    </source>
</evidence>
<evidence type="ECO:0000256" key="6">
    <source>
        <dbReference type="ARBA" id="ARBA00022982"/>
    </source>
</evidence>
<dbReference type="PANTHER" id="PTHR45828">
    <property type="entry name" value="CYTOCHROME B561/FERRIC REDUCTASE TRANSMEMBRANE"/>
    <property type="match status" value="1"/>
</dbReference>
<comment type="cofactor">
    <cofactor evidence="1">
        <name>heme b</name>
        <dbReference type="ChEBI" id="CHEBI:60344"/>
    </cofactor>
</comment>
<evidence type="ECO:0000313" key="15">
    <source>
        <dbReference type="EMBL" id="KAK3095349.1"/>
    </source>
</evidence>
<protein>
    <recommendedName>
        <fullName evidence="17">Ferric-chelate reductase 1</fullName>
    </recommendedName>
</protein>
<evidence type="ECO:0000256" key="8">
    <source>
        <dbReference type="ARBA" id="ARBA00023004"/>
    </source>
</evidence>
<dbReference type="Proteomes" id="UP001186944">
    <property type="component" value="Unassembled WGS sequence"/>
</dbReference>
<dbReference type="SMART" id="SM00664">
    <property type="entry name" value="DoH"/>
    <property type="match status" value="1"/>
</dbReference>
<name>A0AA88YAB1_PINIB</name>
<feature type="transmembrane region" description="Helical" evidence="11">
    <location>
        <begin position="477"/>
        <end position="501"/>
    </location>
</feature>
<keyword evidence="5 11" id="KW-0812">Transmembrane</keyword>
<evidence type="ECO:0000313" key="16">
    <source>
        <dbReference type="Proteomes" id="UP001186944"/>
    </source>
</evidence>
<evidence type="ECO:0000259" key="12">
    <source>
        <dbReference type="PROSITE" id="PS50836"/>
    </source>
</evidence>
<accession>A0AA88YAB1</accession>
<dbReference type="GO" id="GO:0016020">
    <property type="term" value="C:membrane"/>
    <property type="evidence" value="ECO:0007669"/>
    <property type="project" value="UniProtKB-SubCell"/>
</dbReference>
<evidence type="ECO:0000259" key="13">
    <source>
        <dbReference type="PROSITE" id="PS50939"/>
    </source>
</evidence>
<dbReference type="Pfam" id="PF02014">
    <property type="entry name" value="Reeler"/>
    <property type="match status" value="1"/>
</dbReference>
<feature type="transmembrane region" description="Helical" evidence="11">
    <location>
        <begin position="443"/>
        <end position="465"/>
    </location>
</feature>
<evidence type="ECO:0000256" key="4">
    <source>
        <dbReference type="ARBA" id="ARBA00022448"/>
    </source>
</evidence>
<feature type="domain" description="DOMON" evidence="12">
    <location>
        <begin position="208"/>
        <end position="330"/>
    </location>
</feature>
<dbReference type="InterPro" id="IPR006593">
    <property type="entry name" value="Cyt_b561/ferric_Rdtase_TM"/>
</dbReference>
<dbReference type="PROSITE" id="PS50939">
    <property type="entry name" value="CYTOCHROME_B561"/>
    <property type="match status" value="1"/>
</dbReference>
<dbReference type="Gene3D" id="1.20.120.1770">
    <property type="match status" value="1"/>
</dbReference>
<organism evidence="15 16">
    <name type="scientific">Pinctada imbricata</name>
    <name type="common">Atlantic pearl-oyster</name>
    <name type="synonym">Pinctada martensii</name>
    <dbReference type="NCBI Taxonomy" id="66713"/>
    <lineage>
        <taxon>Eukaryota</taxon>
        <taxon>Metazoa</taxon>
        <taxon>Spiralia</taxon>
        <taxon>Lophotrochozoa</taxon>
        <taxon>Mollusca</taxon>
        <taxon>Bivalvia</taxon>
        <taxon>Autobranchia</taxon>
        <taxon>Pteriomorphia</taxon>
        <taxon>Pterioida</taxon>
        <taxon>Pterioidea</taxon>
        <taxon>Pteriidae</taxon>
        <taxon>Pinctada</taxon>
    </lineage>
</organism>
<gene>
    <name evidence="15" type="ORF">FSP39_013546</name>
</gene>
<reference evidence="15" key="1">
    <citation type="submission" date="2019-08" db="EMBL/GenBank/DDBJ databases">
        <title>The improved chromosome-level genome for the pearl oyster Pinctada fucata martensii using PacBio sequencing and Hi-C.</title>
        <authorList>
            <person name="Zheng Z."/>
        </authorList>
    </citation>
    <scope>NUCLEOTIDE SEQUENCE</scope>
    <source>
        <strain evidence="15">ZZ-2019</strain>
        <tissue evidence="15">Adductor muscle</tissue>
    </source>
</reference>
<dbReference type="CDD" id="cd09628">
    <property type="entry name" value="DOMON_SDR_2_like"/>
    <property type="match status" value="1"/>
</dbReference>
<dbReference type="AlphaFoldDB" id="A0AA88YAB1"/>
<dbReference type="InterPro" id="IPR042307">
    <property type="entry name" value="Reeler_sf"/>
</dbReference>
<dbReference type="InterPro" id="IPR002861">
    <property type="entry name" value="Reeler_dom"/>
</dbReference>
<feature type="domain" description="Cytochrome b561" evidence="13">
    <location>
        <begin position="335"/>
        <end position="538"/>
    </location>
</feature>
<proteinExistence type="inferred from homology"/>
<comment type="similarity">
    <text evidence="3">Belongs to the FRRS1 family.</text>
</comment>
<evidence type="ECO:0000256" key="7">
    <source>
        <dbReference type="ARBA" id="ARBA00022989"/>
    </source>
</evidence>
<evidence type="ECO:0000256" key="10">
    <source>
        <dbReference type="ARBA" id="ARBA00023180"/>
    </source>
</evidence>
<evidence type="ECO:0000256" key="3">
    <source>
        <dbReference type="ARBA" id="ARBA00009195"/>
    </source>
</evidence>
<dbReference type="InterPro" id="IPR051237">
    <property type="entry name" value="Ferric-chelate_Red/DefProt"/>
</dbReference>
<keyword evidence="6" id="KW-0249">Electron transport</keyword>
<dbReference type="CDD" id="cd08760">
    <property type="entry name" value="Cyt_b561_FRRS1_like"/>
    <property type="match status" value="1"/>
</dbReference>
<evidence type="ECO:0000259" key="14">
    <source>
        <dbReference type="PROSITE" id="PS51019"/>
    </source>
</evidence>
<feature type="transmembrane region" description="Helical" evidence="11">
    <location>
        <begin position="416"/>
        <end position="437"/>
    </location>
</feature>
<feature type="transmembrane region" description="Helical" evidence="11">
    <location>
        <begin position="563"/>
        <end position="585"/>
    </location>
</feature>
<keyword evidence="16" id="KW-1185">Reference proteome</keyword>
<sequence>MLIRYETRDYETGLAIINKGNCYSAGPPLSTCLTMFPKHKGAESRTGPSPFKIKLNKYVYSPGDEIEVSLTADDGRFFTGVQIRAHRLKGDTEEIQGTFTNFPTEKLKSFNCIGGKKNLLGHKNGDPVTDLELIWKAPNTNEGDLVFTATFVENFSTFWANINVELSASIPFDPPPVKQVSVAESNLDFEACGKTIGCVLYPFYCKGEDCDVGLTYQTENDEVTFQMFARGEGYVSVGFSDDQLMGNDQTISCTAENDRVTIQHGRNPRLYNTRQYMENQIWNMRTMHKDGMLYCSFTRPKRMRLFNAKFPNKTQYFDLNDDYYVMVAWGYTYKGTDVMGKHKELPITTHSKVNFDTYEIYRAGALPLMTKIHAFLMLLAWMVFAGLAAIISRYYKKSFGGNLILGAALWFQSHRLTALLAFGFCAASFVLIFVKVFKFTNDAVLHAWFGMAVMVTTTGQVFAGLIRPGPKSKIRPIFNWGHWFFGKTLQLLSVVTCFLAFNSKFIPEPQKLFGTIVISAWLGLQIIWEVFYEIRKCRQKSKEDEYDLKKETETPQASTADTLLLVAYSVTMLLALVAGILAIFMF</sequence>
<keyword evidence="4" id="KW-0813">Transport</keyword>
<evidence type="ECO:0000256" key="11">
    <source>
        <dbReference type="SAM" id="Phobius"/>
    </source>
</evidence>